<dbReference type="Gene3D" id="3.40.190.10">
    <property type="entry name" value="Periplasmic binding protein-like II"/>
    <property type="match status" value="2"/>
</dbReference>
<dbReference type="PANTHER" id="PTHR30632">
    <property type="entry name" value="MOLYBDATE-BINDING PERIPLASMIC PROTEIN"/>
    <property type="match status" value="1"/>
</dbReference>
<organism evidence="5 6">
    <name type="scientific">Rhodocista pekingensis</name>
    <dbReference type="NCBI Taxonomy" id="201185"/>
    <lineage>
        <taxon>Bacteria</taxon>
        <taxon>Pseudomonadati</taxon>
        <taxon>Pseudomonadota</taxon>
        <taxon>Alphaproteobacteria</taxon>
        <taxon>Rhodospirillales</taxon>
        <taxon>Azospirillaceae</taxon>
        <taxon>Rhodocista</taxon>
    </lineage>
</organism>
<dbReference type="CDD" id="cd13536">
    <property type="entry name" value="PBP2_EcModA"/>
    <property type="match status" value="1"/>
</dbReference>
<dbReference type="InterPro" id="IPR006311">
    <property type="entry name" value="TAT_signal"/>
</dbReference>
<comment type="similarity">
    <text evidence="1">Belongs to the bacterial solute-binding protein ModA family.</text>
</comment>
<dbReference type="EMBL" id="JBHTCM010000010">
    <property type="protein sequence ID" value="MFC7333685.1"/>
    <property type="molecule type" value="Genomic_DNA"/>
</dbReference>
<dbReference type="InterPro" id="IPR050682">
    <property type="entry name" value="ModA/WtpA"/>
</dbReference>
<reference evidence="6" key="1">
    <citation type="journal article" date="2019" name="Int. J. Syst. Evol. Microbiol.">
        <title>The Global Catalogue of Microorganisms (GCM) 10K type strain sequencing project: providing services to taxonomists for standard genome sequencing and annotation.</title>
        <authorList>
            <consortium name="The Broad Institute Genomics Platform"/>
            <consortium name="The Broad Institute Genome Sequencing Center for Infectious Disease"/>
            <person name="Wu L."/>
            <person name="Ma J."/>
        </authorList>
    </citation>
    <scope>NUCLEOTIDE SEQUENCE [LARGE SCALE GENOMIC DNA]</scope>
    <source>
        <strain evidence="6">CGMCC 1.16275</strain>
    </source>
</reference>
<dbReference type="InterPro" id="IPR005950">
    <property type="entry name" value="ModA"/>
</dbReference>
<evidence type="ECO:0000256" key="1">
    <source>
        <dbReference type="ARBA" id="ARBA00009175"/>
    </source>
</evidence>
<evidence type="ECO:0000256" key="4">
    <source>
        <dbReference type="SAM" id="SignalP"/>
    </source>
</evidence>
<gene>
    <name evidence="5" type="primary">modA</name>
    <name evidence="5" type="ORF">ACFQPS_10965</name>
</gene>
<protein>
    <submittedName>
        <fullName evidence="5">Molybdate ABC transporter substrate-binding protein</fullName>
    </submittedName>
</protein>
<keyword evidence="3 4" id="KW-0732">Signal</keyword>
<evidence type="ECO:0000313" key="6">
    <source>
        <dbReference type="Proteomes" id="UP001596456"/>
    </source>
</evidence>
<dbReference type="SUPFAM" id="SSF53850">
    <property type="entry name" value="Periplasmic binding protein-like II"/>
    <property type="match status" value="1"/>
</dbReference>
<sequence length="261" mass="26574">MVPFRRRLLALVAAALLLAGALPAAPAAAGELRIFAAASLKNALDEIAGMQAAEGGPTLVISYAASSALAKQIESGAPADIFISADLDWMDYMEQRGLLDPGTRRTLLGNSLVLIAPAGTAAPATIGPGFDLAGLLGGGRLAVGNIDSVPAGKYAKASLQALGLWDGVKDRLAQAESVRAALALVARGEAPAGIVYATDARAEPKVAVIGTFPADTHPAILYPAAVVAGARSDDARGFVAYLASDRAQQVFRRHGFGPPQG</sequence>
<dbReference type="Proteomes" id="UP001596456">
    <property type="component" value="Unassembled WGS sequence"/>
</dbReference>
<dbReference type="RefSeq" id="WP_377358921.1">
    <property type="nucleotide sequence ID" value="NZ_JBHTCM010000010.1"/>
</dbReference>
<name>A0ABW2KWC3_9PROT</name>
<comment type="caution">
    <text evidence="5">The sequence shown here is derived from an EMBL/GenBank/DDBJ whole genome shotgun (WGS) entry which is preliminary data.</text>
</comment>
<dbReference type="PIRSF" id="PIRSF004846">
    <property type="entry name" value="ModA"/>
    <property type="match status" value="1"/>
</dbReference>
<evidence type="ECO:0000313" key="5">
    <source>
        <dbReference type="EMBL" id="MFC7333685.1"/>
    </source>
</evidence>
<dbReference type="PROSITE" id="PS51318">
    <property type="entry name" value="TAT"/>
    <property type="match status" value="1"/>
</dbReference>
<feature type="signal peptide" evidence="4">
    <location>
        <begin position="1"/>
        <end position="24"/>
    </location>
</feature>
<keyword evidence="2" id="KW-0479">Metal-binding</keyword>
<dbReference type="NCBIfam" id="NF007958">
    <property type="entry name" value="PRK10677.1"/>
    <property type="match status" value="1"/>
</dbReference>
<dbReference type="PANTHER" id="PTHR30632:SF17">
    <property type="entry name" value="MOLYBDATE-BINDING PROTEIN MODA"/>
    <property type="match status" value="1"/>
</dbReference>
<proteinExistence type="inferred from homology"/>
<dbReference type="NCBIfam" id="TIGR01256">
    <property type="entry name" value="modA"/>
    <property type="match status" value="1"/>
</dbReference>
<dbReference type="Pfam" id="PF13531">
    <property type="entry name" value="SBP_bac_11"/>
    <property type="match status" value="1"/>
</dbReference>
<keyword evidence="6" id="KW-1185">Reference proteome</keyword>
<accession>A0ABW2KWC3</accession>
<feature type="chain" id="PRO_5047186646" evidence="4">
    <location>
        <begin position="25"/>
        <end position="261"/>
    </location>
</feature>
<evidence type="ECO:0000256" key="2">
    <source>
        <dbReference type="ARBA" id="ARBA00022723"/>
    </source>
</evidence>
<evidence type="ECO:0000256" key="3">
    <source>
        <dbReference type="ARBA" id="ARBA00022729"/>
    </source>
</evidence>